<accession>A7VSH4</accession>
<comment type="caution">
    <text evidence="2">The sequence shown here is derived from an EMBL/GenBank/DDBJ whole genome shotgun (WGS) entry which is preliminary data.</text>
</comment>
<dbReference type="Proteomes" id="UP000003490">
    <property type="component" value="Unassembled WGS sequence"/>
</dbReference>
<feature type="region of interest" description="Disordered" evidence="1">
    <location>
        <begin position="16"/>
        <end position="36"/>
    </location>
</feature>
<sequence>MVTIFNSVRGIKNQIMPKSEAPFSGDGRKRGKPDEI</sequence>
<dbReference type="HOGENOM" id="CLU_3355451_0_0_9"/>
<name>A7VSH4_9FIRM</name>
<gene>
    <name evidence="2" type="ORF">CLOLEP_01515</name>
</gene>
<reference evidence="2 3" key="1">
    <citation type="submission" date="2007-08" db="EMBL/GenBank/DDBJ databases">
        <title>Draft genome sequence of Clostridium leptum (DSM 753).</title>
        <authorList>
            <person name="Sudarsanam P."/>
            <person name="Ley R."/>
            <person name="Guruge J."/>
            <person name="Turnbaugh P.J."/>
            <person name="Mahowald M."/>
            <person name="Liep D."/>
            <person name="Gordon J."/>
        </authorList>
    </citation>
    <scope>NUCLEOTIDE SEQUENCE [LARGE SCALE GENOMIC DNA]</scope>
    <source>
        <strain evidence="2 3">DSM 753</strain>
    </source>
</reference>
<dbReference type="EMBL" id="ABCB02000017">
    <property type="protein sequence ID" value="EDO62004.1"/>
    <property type="molecule type" value="Genomic_DNA"/>
</dbReference>
<proteinExistence type="predicted"/>
<evidence type="ECO:0000313" key="3">
    <source>
        <dbReference type="Proteomes" id="UP000003490"/>
    </source>
</evidence>
<organism evidence="2 3">
    <name type="scientific">[Clostridium] leptum DSM 753</name>
    <dbReference type="NCBI Taxonomy" id="428125"/>
    <lineage>
        <taxon>Bacteria</taxon>
        <taxon>Bacillati</taxon>
        <taxon>Bacillota</taxon>
        <taxon>Clostridia</taxon>
        <taxon>Eubacteriales</taxon>
        <taxon>Oscillospiraceae</taxon>
        <taxon>Oscillospiraceae incertae sedis</taxon>
    </lineage>
</organism>
<protein>
    <submittedName>
        <fullName evidence="2">Uncharacterized protein</fullName>
    </submittedName>
</protein>
<evidence type="ECO:0000313" key="2">
    <source>
        <dbReference type="EMBL" id="EDO62004.1"/>
    </source>
</evidence>
<feature type="compositionally biased region" description="Basic and acidic residues" evidence="1">
    <location>
        <begin position="26"/>
        <end position="36"/>
    </location>
</feature>
<dbReference type="AlphaFoldDB" id="A7VSH4"/>
<reference evidence="2 3" key="2">
    <citation type="submission" date="2007-08" db="EMBL/GenBank/DDBJ databases">
        <authorList>
            <person name="Fulton L."/>
            <person name="Clifton S."/>
            <person name="Fulton B."/>
            <person name="Xu J."/>
            <person name="Minx P."/>
            <person name="Pepin K.H."/>
            <person name="Johnson M."/>
            <person name="Thiruvilangam P."/>
            <person name="Bhonagiri V."/>
            <person name="Nash W.E."/>
            <person name="Wang C."/>
            <person name="Mardis E.R."/>
            <person name="Wilson R.K."/>
        </authorList>
    </citation>
    <scope>NUCLEOTIDE SEQUENCE [LARGE SCALE GENOMIC DNA]</scope>
    <source>
        <strain evidence="2 3">DSM 753</strain>
    </source>
</reference>
<evidence type="ECO:0000256" key="1">
    <source>
        <dbReference type="SAM" id="MobiDB-lite"/>
    </source>
</evidence>